<feature type="transmembrane region" description="Helical" evidence="12">
    <location>
        <begin position="5"/>
        <end position="26"/>
    </location>
</feature>
<evidence type="ECO:0000313" key="14">
    <source>
        <dbReference type="EMBL" id="MFJ1269557.1"/>
    </source>
</evidence>
<sequence>MKSRYWYLLVFIFPLSAIIGFMFAGMASFTTLFFFSMILPAAEFFCGEDYVKPYAQENESHTYYRFVLYGVVISQVILTFWGAYAASHSQYFFEAIGYALAVGINGGIAFCAAHELIHKNNHMDNWMGNIVLICTATGHAPMEHVLVHHGPFITGTSADHVHAPNGMGFYSYYLKSMVGLRTSAFAAEKKLMRRKGYSIFSWHNRLVMFNLCTFILALVLATLWGMSAFLYFIGVVLVSSIVILGAAYIQHYGLERFTLPDGSYEKFSAMHCWNSNYILTNYLLFQLPRHSIHHLRPGRDYEVSVDSPQNPQLPYGYFVCSLIIFIPGLWQKLMAQPVQQNLELRHKAANMHQTTGGISE</sequence>
<feature type="transmembrane region" description="Helical" evidence="12">
    <location>
        <begin position="63"/>
        <end position="84"/>
    </location>
</feature>
<dbReference type="Pfam" id="PF00487">
    <property type="entry name" value="FA_desaturase"/>
    <property type="match status" value="1"/>
</dbReference>
<organism evidence="14 15">
    <name type="scientific">Legionella lytica</name>
    <dbReference type="NCBI Taxonomy" id="96232"/>
    <lineage>
        <taxon>Bacteria</taxon>
        <taxon>Pseudomonadati</taxon>
        <taxon>Pseudomonadota</taxon>
        <taxon>Gammaproteobacteria</taxon>
        <taxon>Legionellales</taxon>
        <taxon>Legionellaceae</taxon>
        <taxon>Legionella</taxon>
    </lineage>
</organism>
<evidence type="ECO:0000256" key="8">
    <source>
        <dbReference type="ARBA" id="ARBA00023002"/>
    </source>
</evidence>
<keyword evidence="4" id="KW-0997">Cell inner membrane</keyword>
<dbReference type="Proteomes" id="UP001615550">
    <property type="component" value="Unassembled WGS sequence"/>
</dbReference>
<evidence type="ECO:0000256" key="11">
    <source>
        <dbReference type="ARBA" id="ARBA00023136"/>
    </source>
</evidence>
<evidence type="ECO:0000256" key="1">
    <source>
        <dbReference type="ARBA" id="ARBA00004429"/>
    </source>
</evidence>
<dbReference type="PANTHER" id="PTHR38674">
    <property type="entry name" value="ALKANE 1-MONOOXYGENASE 1"/>
    <property type="match status" value="1"/>
</dbReference>
<gene>
    <name evidence="14" type="ORF">ACD661_13400</name>
</gene>
<evidence type="ECO:0000256" key="5">
    <source>
        <dbReference type="ARBA" id="ARBA00022692"/>
    </source>
</evidence>
<evidence type="ECO:0000313" key="15">
    <source>
        <dbReference type="Proteomes" id="UP001615550"/>
    </source>
</evidence>
<dbReference type="InterPro" id="IPR033885">
    <property type="entry name" value="AlkB/XylM"/>
</dbReference>
<dbReference type="PANTHER" id="PTHR38674:SF1">
    <property type="entry name" value="ALKANE 1-MONOOXYGENASE 1"/>
    <property type="match status" value="1"/>
</dbReference>
<accession>A0ABW8DA24</accession>
<proteinExistence type="inferred from homology"/>
<dbReference type="InterPro" id="IPR005804">
    <property type="entry name" value="FA_desaturase_dom"/>
</dbReference>
<keyword evidence="10" id="KW-0503">Monooxygenase</keyword>
<keyword evidence="11 12" id="KW-0472">Membrane</keyword>
<evidence type="ECO:0000256" key="9">
    <source>
        <dbReference type="ARBA" id="ARBA00023004"/>
    </source>
</evidence>
<evidence type="ECO:0000256" key="12">
    <source>
        <dbReference type="SAM" id="Phobius"/>
    </source>
</evidence>
<comment type="subcellular location">
    <subcellularLocation>
        <location evidence="1">Cell inner membrane</location>
        <topology evidence="1">Multi-pass membrane protein</topology>
    </subcellularLocation>
</comment>
<dbReference type="EMBL" id="JBGORX010000007">
    <property type="protein sequence ID" value="MFJ1269557.1"/>
    <property type="molecule type" value="Genomic_DNA"/>
</dbReference>
<dbReference type="CDD" id="cd03512">
    <property type="entry name" value="Alkane-hydroxylase"/>
    <property type="match status" value="1"/>
</dbReference>
<dbReference type="RefSeq" id="WP_400188374.1">
    <property type="nucleotide sequence ID" value="NZ_JBGORX010000007.1"/>
</dbReference>
<evidence type="ECO:0000259" key="13">
    <source>
        <dbReference type="Pfam" id="PF00487"/>
    </source>
</evidence>
<name>A0ABW8DA24_9GAMM</name>
<reference evidence="14 15" key="1">
    <citation type="submission" date="2024-08" db="EMBL/GenBank/DDBJ databases">
        <title>Draft Genome Sequence of Legionella lytica strain DSB2004, Isolated From a Fire Sprinkler System.</title>
        <authorList>
            <person name="Everhart A.D."/>
            <person name="Kidane D.T."/>
            <person name="Farone A.L."/>
            <person name="Farone M.B."/>
        </authorList>
    </citation>
    <scope>NUCLEOTIDE SEQUENCE [LARGE SCALE GENOMIC DNA]</scope>
    <source>
        <strain evidence="14 15">DSB2004</strain>
    </source>
</reference>
<protein>
    <submittedName>
        <fullName evidence="14">Alkane 1-monooxygenase</fullName>
    </submittedName>
</protein>
<keyword evidence="8" id="KW-0560">Oxidoreductase</keyword>
<feature type="transmembrane region" description="Helical" evidence="12">
    <location>
        <begin position="202"/>
        <end position="223"/>
    </location>
</feature>
<evidence type="ECO:0000256" key="7">
    <source>
        <dbReference type="ARBA" id="ARBA00022989"/>
    </source>
</evidence>
<keyword evidence="9" id="KW-0408">Iron</keyword>
<feature type="transmembrane region" description="Helical" evidence="12">
    <location>
        <begin position="32"/>
        <end position="51"/>
    </location>
</feature>
<feature type="transmembrane region" description="Helical" evidence="12">
    <location>
        <begin position="96"/>
        <end position="117"/>
    </location>
</feature>
<feature type="transmembrane region" description="Helical" evidence="12">
    <location>
        <begin position="229"/>
        <end position="249"/>
    </location>
</feature>
<evidence type="ECO:0000256" key="4">
    <source>
        <dbReference type="ARBA" id="ARBA00022519"/>
    </source>
</evidence>
<keyword evidence="5 12" id="KW-0812">Transmembrane</keyword>
<evidence type="ECO:0000256" key="10">
    <source>
        <dbReference type="ARBA" id="ARBA00023033"/>
    </source>
</evidence>
<comment type="similarity">
    <text evidence="2">Belongs to the fatty acid desaturase type 1 family. AlkB subfamily.</text>
</comment>
<keyword evidence="6" id="KW-0479">Metal-binding</keyword>
<evidence type="ECO:0000256" key="3">
    <source>
        <dbReference type="ARBA" id="ARBA00022475"/>
    </source>
</evidence>
<evidence type="ECO:0000256" key="2">
    <source>
        <dbReference type="ARBA" id="ARBA00010823"/>
    </source>
</evidence>
<evidence type="ECO:0000256" key="6">
    <source>
        <dbReference type="ARBA" id="ARBA00022723"/>
    </source>
</evidence>
<keyword evidence="3" id="KW-1003">Cell membrane</keyword>
<keyword evidence="15" id="KW-1185">Reference proteome</keyword>
<feature type="domain" description="Fatty acid desaturase" evidence="13">
    <location>
        <begin position="96"/>
        <end position="301"/>
    </location>
</feature>
<keyword evidence="7 12" id="KW-1133">Transmembrane helix</keyword>
<comment type="caution">
    <text evidence="14">The sequence shown here is derived from an EMBL/GenBank/DDBJ whole genome shotgun (WGS) entry which is preliminary data.</text>
</comment>